<dbReference type="Pfam" id="PF00651">
    <property type="entry name" value="BTB"/>
    <property type="match status" value="2"/>
</dbReference>
<dbReference type="InterPro" id="IPR001229">
    <property type="entry name" value="Jacalin-like_lectin_dom"/>
</dbReference>
<dbReference type="SUPFAM" id="SSF54695">
    <property type="entry name" value="POZ domain"/>
    <property type="match status" value="2"/>
</dbReference>
<feature type="region of interest" description="Disordered" evidence="3">
    <location>
        <begin position="1024"/>
        <end position="1065"/>
    </location>
</feature>
<dbReference type="PROSITE" id="PS50097">
    <property type="entry name" value="BTB"/>
    <property type="match status" value="2"/>
</dbReference>
<feature type="compositionally biased region" description="Acidic residues" evidence="3">
    <location>
        <begin position="1032"/>
        <end position="1065"/>
    </location>
</feature>
<name>A0AAU9Y125_9CNID</name>
<reference evidence="5 6" key="1">
    <citation type="submission" date="2022-05" db="EMBL/GenBank/DDBJ databases">
        <authorList>
            <consortium name="Genoscope - CEA"/>
            <person name="William W."/>
        </authorList>
    </citation>
    <scope>NUCLEOTIDE SEQUENCE [LARGE SCALE GENOMIC DNA]</scope>
</reference>
<evidence type="ECO:0000259" key="4">
    <source>
        <dbReference type="PROSITE" id="PS50097"/>
    </source>
</evidence>
<protein>
    <recommendedName>
        <fullName evidence="4">BTB domain-containing protein</fullName>
    </recommendedName>
</protein>
<dbReference type="InterPro" id="IPR011705">
    <property type="entry name" value="BACK"/>
</dbReference>
<dbReference type="PANTHER" id="PTHR24412:SF272">
    <property type="entry name" value="KELCH-LIKE PROTEIN DIABLO"/>
    <property type="match status" value="1"/>
</dbReference>
<feature type="non-terminal residue" evidence="5">
    <location>
        <position position="1"/>
    </location>
</feature>
<dbReference type="SMART" id="SM00225">
    <property type="entry name" value="BTB"/>
    <property type="match status" value="2"/>
</dbReference>
<evidence type="ECO:0000256" key="3">
    <source>
        <dbReference type="SAM" id="MobiDB-lite"/>
    </source>
</evidence>
<dbReference type="Proteomes" id="UP001159428">
    <property type="component" value="Unassembled WGS sequence"/>
</dbReference>
<organism evidence="5 6">
    <name type="scientific">Pocillopora meandrina</name>
    <dbReference type="NCBI Taxonomy" id="46732"/>
    <lineage>
        <taxon>Eukaryota</taxon>
        <taxon>Metazoa</taxon>
        <taxon>Cnidaria</taxon>
        <taxon>Anthozoa</taxon>
        <taxon>Hexacorallia</taxon>
        <taxon>Scleractinia</taxon>
        <taxon>Astrocoeniina</taxon>
        <taxon>Pocilloporidae</taxon>
        <taxon>Pocillopora</taxon>
    </lineage>
</organism>
<comment type="caution">
    <text evidence="5">The sequence shown here is derived from an EMBL/GenBank/DDBJ whole genome shotgun (WGS) entry which is preliminary data.</text>
</comment>
<dbReference type="Gene3D" id="1.25.40.420">
    <property type="match status" value="2"/>
</dbReference>
<dbReference type="EMBL" id="CALNXJ010000082">
    <property type="protein sequence ID" value="CAH3161959.1"/>
    <property type="molecule type" value="Genomic_DNA"/>
</dbReference>
<feature type="non-terminal residue" evidence="5">
    <location>
        <position position="1065"/>
    </location>
</feature>
<evidence type="ECO:0000313" key="6">
    <source>
        <dbReference type="Proteomes" id="UP001159428"/>
    </source>
</evidence>
<keyword evidence="1" id="KW-0880">Kelch repeat</keyword>
<keyword evidence="2" id="KW-0677">Repeat</keyword>
<feature type="domain" description="BTB" evidence="4">
    <location>
        <begin position="590"/>
        <end position="658"/>
    </location>
</feature>
<proteinExistence type="predicted"/>
<dbReference type="PANTHER" id="PTHR24412">
    <property type="entry name" value="KELCH PROTEIN"/>
    <property type="match status" value="1"/>
</dbReference>
<dbReference type="InterPro" id="IPR036404">
    <property type="entry name" value="Jacalin-like_lectin_dom_sf"/>
</dbReference>
<dbReference type="Gene3D" id="3.30.710.10">
    <property type="entry name" value="Potassium Channel Kv1.1, Chain A"/>
    <property type="match status" value="2"/>
</dbReference>
<dbReference type="SMART" id="SM00875">
    <property type="entry name" value="BACK"/>
    <property type="match status" value="2"/>
</dbReference>
<dbReference type="Pfam" id="PF07707">
    <property type="entry name" value="BACK"/>
    <property type="match status" value="2"/>
</dbReference>
<sequence>LYANDPSHGCNLLKGLLTMYKDGRYSDVTLKISEDRRLSAHRVVLASFSPYFEALFGKSWDDGEKKEIEVLGFDENAVSDLIEFAYSGKIDISKDNVQTLLEASNYLQVEFVKKSCGDFLKGAISDKTCSSIWQLADLFALEELMKEAKKHFLLHFTEVTQMEEFLSLPIGFLKEILADEGICVVIESLIPSKEEREKVVLEAVLKYVEHDIDNRKTHFPELLSLVRLPTLSESYLEEISEHKLIADSSRGIISKARKLKTDSPEKDSADEMWATTRAFAKPAVSWGRSFANGGNVHPETSHHNNKEAAEDLGSDVFIKGMKLWIRRWDGRPVLGGLKIFYNHNGDQEIMMGSDSDQFEHHEFHLEKNERIVKVDVNSGWMIDRLSFYTNKKDENGYPQCYGPYGGNGGAFYTETPPGSYGFLAGIGAAVVDSQGEEGITRLQFAWRAYVLPGDLEPNKSRCKANDGFYDDEEKCRGPLIGKWTVCQVQECLNLHLLVPRLRLYLSHTLGSPPHSRGHCRLFQLPPHSCLLQKTPNRQTGPGRLCLRISEAVSGKSYFSTDMETLHANDSSHGCNLLKGLLTTYKDGRYSDVTLKISEDRRLSVHRVVLASFSPYFEALFGKNWADGEKKEIEVLGFDENAVSDLIEFAYSGKIDISKDNVQTLLEASNYLQVEFVKKSCGDFLKGAIIDKTCSSIWQLADLFALEELMKEAKNHFSRHFTEVTQMEEFLSLPIGFLKEILADEGICVVIESLIPSKEEREKVVLEAVLKYVEHDIDNRKTHFPELLSLVRLPTLSESYLEEISEHKLIADSSRGIISKARKLKTDSPEKDSADEIWASTRAFAKHVVSWGRSFANGGYVHPETSHHNNIEAVEDLGSDVFIKGMKLWIRRWDGRPVLGGLKIFYNHNGDQEIMMGSGSDQSEHHEFHLEKNERIVKVDVNSGWMIDRLSFYTNKKDENGDPKCYGPYGGDGGGYYTETQPGSYGFLAGIGAAVVDSQGEEGITRLQFAWRVYVLPGDPEPMKSRCKANDGFYDDEESYDYDDYDDDEDFDGYEDYDGYEDFDDF</sequence>
<dbReference type="InterPro" id="IPR011333">
    <property type="entry name" value="SKP1/BTB/POZ_sf"/>
</dbReference>
<dbReference type="InterPro" id="IPR000210">
    <property type="entry name" value="BTB/POZ_dom"/>
</dbReference>
<dbReference type="SUPFAM" id="SSF51101">
    <property type="entry name" value="Mannose-binding lectins"/>
    <property type="match status" value="2"/>
</dbReference>
<accession>A0AAU9Y125</accession>
<keyword evidence="6" id="KW-1185">Reference proteome</keyword>
<evidence type="ECO:0000256" key="1">
    <source>
        <dbReference type="ARBA" id="ARBA00022441"/>
    </source>
</evidence>
<dbReference type="Gene3D" id="2.100.10.30">
    <property type="entry name" value="Jacalin-like lectin domain"/>
    <property type="match status" value="2"/>
</dbReference>
<evidence type="ECO:0000313" key="5">
    <source>
        <dbReference type="EMBL" id="CAH3161959.1"/>
    </source>
</evidence>
<dbReference type="AlphaFoldDB" id="A0AAU9Y125"/>
<evidence type="ECO:0000256" key="2">
    <source>
        <dbReference type="ARBA" id="ARBA00022737"/>
    </source>
</evidence>
<gene>
    <name evidence="5" type="ORF">PMEA_00034070</name>
</gene>
<feature type="domain" description="BTB" evidence="4">
    <location>
        <begin position="26"/>
        <end position="94"/>
    </location>
</feature>
<dbReference type="Pfam" id="PF01419">
    <property type="entry name" value="Jacalin"/>
    <property type="match status" value="1"/>
</dbReference>